<dbReference type="PRINTS" id="PR00380">
    <property type="entry name" value="KINESINHEAVY"/>
</dbReference>
<dbReference type="Gene3D" id="2.60.200.20">
    <property type="match status" value="1"/>
</dbReference>
<dbReference type="Gene3D" id="6.10.250.2520">
    <property type="match status" value="1"/>
</dbReference>
<dbReference type="PANTHER" id="PTHR47117">
    <property type="entry name" value="STAR-RELATED LIPID TRANSFER PROTEIN 9"/>
    <property type="match status" value="1"/>
</dbReference>
<dbReference type="PANTHER" id="PTHR47117:SF10">
    <property type="entry name" value="KINESIN-LIKE PROTEIN KIF1B"/>
    <property type="match status" value="1"/>
</dbReference>
<feature type="region of interest" description="Disordered" evidence="12">
    <location>
        <begin position="852"/>
        <end position="874"/>
    </location>
</feature>
<dbReference type="SUPFAM" id="SSF49879">
    <property type="entry name" value="SMAD/FHA domain"/>
    <property type="match status" value="1"/>
</dbReference>
<evidence type="ECO:0000313" key="15">
    <source>
        <dbReference type="Proteomes" id="UP000821853"/>
    </source>
</evidence>
<dbReference type="GO" id="GO:0003777">
    <property type="term" value="F:microtubule motor activity"/>
    <property type="evidence" value="ECO:0007669"/>
    <property type="project" value="InterPro"/>
</dbReference>
<sequence length="998" mass="113693">MSSVKVAVRVRPFNNRETSRDCKCIISMTGNTTAITNPKAPPGCKEGTKSFNYDYSYWSHDPTDIHFSSQDKVYDDIGEEMLLHSFEGYNVCIFAYGQTGAGKSYTMMGRQEEGQEGIIPHICKDLFRKIKEDVSEDMLYSVETKNNLRVREHPLLGPYVEDLSKLAVTSYQDIHSLMDEGNKARTVAATNMNETSSRSHAVFTIIFTQRKTDKDTGLATERVSKISLVDLAGSERADSTGAQGTRLKEGANINKSLTTLGKVISALAEVATKKKRKGDFIPYRDSVLTWLLRENLGGNSKTAMIAAISPADINYEETLSTLRYADRAKQIVCKAVINEDANARLIRELKDEISRLKNLLLAEGIDIDADDNMNVESGKRKPHLSVSAASENAMEQLQESEKLIAELNETWEEKLKKTEAIRLQREAVLAEMGVALREDGDTVGVFSPKKTPHLVNLNEDPLMSECLLYYIKDGTTRVGRPDANVAQDIKLSGSQILNEHCWFENHEARESRERKSPVEMPEKSQPDESDHLEMLSLGKKMDDSVYSNGGEPVDWSFAQHELLEKQGIDLKVEMEKKLVALEEQYKKEKEEADQQFEQERKTYEARIESLQRQVEEQSMISSMYSISTLDEANTVEDDAVFDQAWTEREYQVAAWAFQKWKYHQFTSLRDDLWGNAIFLKEANAISVELKKKVQFQFVLVTDTLYSPLPPDLIPREEPDDFSDVERPFPRTLVAVEVQDTKNGATHHWTLAKLRQRLELMREMYHNEAELSPTSPDYNVESSITGGDPFYDRFPWFRLIGRAFVYLSNLMYPVPLVQKVAIVNERGDVKGYLRVAVQAVIEERSRLDAYKEDGENNNLVPFPPAPHAERGEEEEKLPEHLQVGREFTFRVTVLQAIGISKEYADIFSQFNFLHRHDEAFSTEPLKNTVKGPPPGFFHVQNITVTVTRSFVNYLRSRPIVFEVFGHYQQHPLHRDSRDACQQQQYAPPSDLSQYFLGKI</sequence>
<accession>A0A9J6GMC0</accession>
<proteinExistence type="inferred from homology"/>
<dbReference type="PROSITE" id="PS00411">
    <property type="entry name" value="KINESIN_MOTOR_1"/>
    <property type="match status" value="1"/>
</dbReference>
<dbReference type="GO" id="GO:0008017">
    <property type="term" value="F:microtubule binding"/>
    <property type="evidence" value="ECO:0007669"/>
    <property type="project" value="InterPro"/>
</dbReference>
<evidence type="ECO:0000256" key="5">
    <source>
        <dbReference type="ARBA" id="ARBA00022840"/>
    </source>
</evidence>
<dbReference type="Proteomes" id="UP000821853">
    <property type="component" value="Unassembled WGS sequence"/>
</dbReference>
<evidence type="ECO:0000256" key="3">
    <source>
        <dbReference type="ARBA" id="ARBA00022701"/>
    </source>
</evidence>
<keyword evidence="3 10" id="KW-0493">Microtubule</keyword>
<evidence type="ECO:0000256" key="4">
    <source>
        <dbReference type="ARBA" id="ARBA00022741"/>
    </source>
</evidence>
<keyword evidence="7 9" id="KW-0505">Motor protein</keyword>
<comment type="similarity">
    <text evidence="9 10">Belongs to the TRAFAC class myosin-kinesin ATPase superfamily. Kinesin family.</text>
</comment>
<evidence type="ECO:0000256" key="9">
    <source>
        <dbReference type="PROSITE-ProRule" id="PRU00283"/>
    </source>
</evidence>
<dbReference type="FunFam" id="3.40.850.10:FF:000004">
    <property type="entry name" value="Kinesin-like protein isoform 2"/>
    <property type="match status" value="1"/>
</dbReference>
<dbReference type="OMA" id="ECELATW"/>
<protein>
    <recommendedName>
        <fullName evidence="10">Kinesin-like protein</fullName>
    </recommendedName>
</protein>
<dbReference type="SMART" id="SM00129">
    <property type="entry name" value="KISc"/>
    <property type="match status" value="1"/>
</dbReference>
<dbReference type="GO" id="GO:0005874">
    <property type="term" value="C:microtubule"/>
    <property type="evidence" value="ECO:0007669"/>
    <property type="project" value="UniProtKB-KW"/>
</dbReference>
<evidence type="ECO:0000313" key="14">
    <source>
        <dbReference type="EMBL" id="KAH9376749.1"/>
    </source>
</evidence>
<dbReference type="InterPro" id="IPR001752">
    <property type="entry name" value="Kinesin_motor_dom"/>
</dbReference>
<dbReference type="PROSITE" id="PS50067">
    <property type="entry name" value="KINESIN_MOTOR_2"/>
    <property type="match status" value="1"/>
</dbReference>
<dbReference type="VEuPathDB" id="VectorBase:HLOH_043337"/>
<feature type="domain" description="Kinesin motor" evidence="13">
    <location>
        <begin position="3"/>
        <end position="331"/>
    </location>
</feature>
<evidence type="ECO:0000256" key="8">
    <source>
        <dbReference type="ARBA" id="ARBA00023212"/>
    </source>
</evidence>
<dbReference type="AlphaFoldDB" id="A0A9J6GMC0"/>
<feature type="region of interest" description="Disordered" evidence="12">
    <location>
        <begin position="508"/>
        <end position="529"/>
    </location>
</feature>
<evidence type="ECO:0000256" key="12">
    <source>
        <dbReference type="SAM" id="MobiDB-lite"/>
    </source>
</evidence>
<dbReference type="InterPro" id="IPR019821">
    <property type="entry name" value="Kinesin_motor_CS"/>
</dbReference>
<dbReference type="GO" id="GO:0005524">
    <property type="term" value="F:ATP binding"/>
    <property type="evidence" value="ECO:0007669"/>
    <property type="project" value="UniProtKB-UniRule"/>
</dbReference>
<feature type="coiled-coil region" evidence="11">
    <location>
        <begin position="390"/>
        <end position="417"/>
    </location>
</feature>
<dbReference type="GO" id="GO:0007018">
    <property type="term" value="P:microtubule-based movement"/>
    <property type="evidence" value="ECO:0007669"/>
    <property type="project" value="InterPro"/>
</dbReference>
<feature type="coiled-coil region" evidence="11">
    <location>
        <begin position="571"/>
        <end position="620"/>
    </location>
</feature>
<evidence type="ECO:0000259" key="13">
    <source>
        <dbReference type="PROSITE" id="PS50067"/>
    </source>
</evidence>
<comment type="subcellular location">
    <subcellularLocation>
        <location evidence="1">Cytoplasm</location>
        <location evidence="1">Cytoskeleton</location>
    </subcellularLocation>
</comment>
<name>A0A9J6GMC0_HAELO</name>
<evidence type="ECO:0000256" key="2">
    <source>
        <dbReference type="ARBA" id="ARBA00022490"/>
    </source>
</evidence>
<organism evidence="14 15">
    <name type="scientific">Haemaphysalis longicornis</name>
    <name type="common">Bush tick</name>
    <dbReference type="NCBI Taxonomy" id="44386"/>
    <lineage>
        <taxon>Eukaryota</taxon>
        <taxon>Metazoa</taxon>
        <taxon>Ecdysozoa</taxon>
        <taxon>Arthropoda</taxon>
        <taxon>Chelicerata</taxon>
        <taxon>Arachnida</taxon>
        <taxon>Acari</taxon>
        <taxon>Parasitiformes</taxon>
        <taxon>Ixodida</taxon>
        <taxon>Ixodoidea</taxon>
        <taxon>Ixodidae</taxon>
        <taxon>Haemaphysalinae</taxon>
        <taxon>Haemaphysalis</taxon>
    </lineage>
</organism>
<dbReference type="Pfam" id="PF00225">
    <property type="entry name" value="Kinesin"/>
    <property type="match status" value="1"/>
</dbReference>
<evidence type="ECO:0000256" key="1">
    <source>
        <dbReference type="ARBA" id="ARBA00004245"/>
    </source>
</evidence>
<dbReference type="InterPro" id="IPR022140">
    <property type="entry name" value="Kinesin-like_KIF1-typ"/>
</dbReference>
<dbReference type="Pfam" id="PF16183">
    <property type="entry name" value="Kinesin_assoc"/>
    <property type="match status" value="2"/>
</dbReference>
<gene>
    <name evidence="14" type="ORF">HPB48_010955</name>
</gene>
<keyword evidence="8" id="KW-0206">Cytoskeleton</keyword>
<dbReference type="EMBL" id="JABSTR010000008">
    <property type="protein sequence ID" value="KAH9376749.1"/>
    <property type="molecule type" value="Genomic_DNA"/>
</dbReference>
<feature type="binding site" evidence="9">
    <location>
        <begin position="97"/>
        <end position="104"/>
    </location>
    <ligand>
        <name>ATP</name>
        <dbReference type="ChEBI" id="CHEBI:30616"/>
    </ligand>
</feature>
<dbReference type="SUPFAM" id="SSF52540">
    <property type="entry name" value="P-loop containing nucleoside triphosphate hydrolases"/>
    <property type="match status" value="1"/>
</dbReference>
<comment type="caution">
    <text evidence="14">The sequence shown here is derived from an EMBL/GenBank/DDBJ whole genome shotgun (WGS) entry which is preliminary data.</text>
</comment>
<keyword evidence="15" id="KW-1185">Reference proteome</keyword>
<dbReference type="CDD" id="cd01365">
    <property type="entry name" value="KISc_KIF1A_KIF1B"/>
    <property type="match status" value="1"/>
</dbReference>
<evidence type="ECO:0000256" key="6">
    <source>
        <dbReference type="ARBA" id="ARBA00023054"/>
    </source>
</evidence>
<keyword evidence="6 11" id="KW-0175">Coiled coil</keyword>
<keyword evidence="2" id="KW-0963">Cytoplasm</keyword>
<dbReference type="Pfam" id="PF12423">
    <property type="entry name" value="KIF1B"/>
    <property type="match status" value="1"/>
</dbReference>
<dbReference type="InterPro" id="IPR032405">
    <property type="entry name" value="Kinesin_assoc"/>
</dbReference>
<dbReference type="InterPro" id="IPR036961">
    <property type="entry name" value="Kinesin_motor_dom_sf"/>
</dbReference>
<reference evidence="14 15" key="1">
    <citation type="journal article" date="2020" name="Cell">
        <title>Large-Scale Comparative Analyses of Tick Genomes Elucidate Their Genetic Diversity and Vector Capacities.</title>
        <authorList>
            <consortium name="Tick Genome and Microbiome Consortium (TIGMIC)"/>
            <person name="Jia N."/>
            <person name="Wang J."/>
            <person name="Shi W."/>
            <person name="Du L."/>
            <person name="Sun Y."/>
            <person name="Zhan W."/>
            <person name="Jiang J.F."/>
            <person name="Wang Q."/>
            <person name="Zhang B."/>
            <person name="Ji P."/>
            <person name="Bell-Sakyi L."/>
            <person name="Cui X.M."/>
            <person name="Yuan T.T."/>
            <person name="Jiang B.G."/>
            <person name="Yang W.F."/>
            <person name="Lam T.T."/>
            <person name="Chang Q.C."/>
            <person name="Ding S.J."/>
            <person name="Wang X.J."/>
            <person name="Zhu J.G."/>
            <person name="Ruan X.D."/>
            <person name="Zhao L."/>
            <person name="Wei J.T."/>
            <person name="Ye R.Z."/>
            <person name="Que T.C."/>
            <person name="Du C.H."/>
            <person name="Zhou Y.H."/>
            <person name="Cheng J.X."/>
            <person name="Dai P.F."/>
            <person name="Guo W.B."/>
            <person name="Han X.H."/>
            <person name="Huang E.J."/>
            <person name="Li L.F."/>
            <person name="Wei W."/>
            <person name="Gao Y.C."/>
            <person name="Liu J.Z."/>
            <person name="Shao H.Z."/>
            <person name="Wang X."/>
            <person name="Wang C.C."/>
            <person name="Yang T.C."/>
            <person name="Huo Q.B."/>
            <person name="Li W."/>
            <person name="Chen H.Y."/>
            <person name="Chen S.E."/>
            <person name="Zhou L.G."/>
            <person name="Ni X.B."/>
            <person name="Tian J.H."/>
            <person name="Sheng Y."/>
            <person name="Liu T."/>
            <person name="Pan Y.S."/>
            <person name="Xia L.Y."/>
            <person name="Li J."/>
            <person name="Zhao F."/>
            <person name="Cao W.C."/>
        </authorList>
    </citation>
    <scope>NUCLEOTIDE SEQUENCE [LARGE SCALE GENOMIC DNA]</scope>
    <source>
        <strain evidence="14">HaeL-2018</strain>
    </source>
</reference>
<evidence type="ECO:0000256" key="7">
    <source>
        <dbReference type="ARBA" id="ARBA00023175"/>
    </source>
</evidence>
<keyword evidence="5 9" id="KW-0067">ATP-binding</keyword>
<evidence type="ECO:0000256" key="11">
    <source>
        <dbReference type="SAM" id="Coils"/>
    </source>
</evidence>
<dbReference type="InterPro" id="IPR008984">
    <property type="entry name" value="SMAD_FHA_dom_sf"/>
</dbReference>
<evidence type="ECO:0000256" key="10">
    <source>
        <dbReference type="RuleBase" id="RU000394"/>
    </source>
</evidence>
<keyword evidence="4 9" id="KW-0547">Nucleotide-binding</keyword>
<dbReference type="InterPro" id="IPR027417">
    <property type="entry name" value="P-loop_NTPase"/>
</dbReference>
<dbReference type="OrthoDB" id="3176171at2759"/>
<dbReference type="Gene3D" id="3.40.850.10">
    <property type="entry name" value="Kinesin motor domain"/>
    <property type="match status" value="1"/>
</dbReference>